<dbReference type="eggNOG" id="ENOG5033HKY">
    <property type="taxonomic scope" value="Bacteria"/>
</dbReference>
<dbReference type="OrthoDB" id="467658at2"/>
<dbReference type="RefSeq" id="WP_015954344.1">
    <property type="nucleotide sequence ID" value="NC_011729.1"/>
</dbReference>
<dbReference type="KEGG" id="cyc:PCC7424_2319"/>
<dbReference type="AlphaFoldDB" id="B7KHP5"/>
<proteinExistence type="predicted"/>
<sequence length="68" mass="7761">MPYIEIKTRKQIDSTLAQKIIDKGCVSAVLTTGVITKPAKKLFDEYDIAYAEKIPEKKFMESEAQEEH</sequence>
<dbReference type="HOGENOM" id="CLU_2933713_0_0_3"/>
<keyword evidence="2" id="KW-1185">Reference proteome</keyword>
<dbReference type="STRING" id="65393.PCC7424_2319"/>
<dbReference type="Proteomes" id="UP000002384">
    <property type="component" value="Chromosome"/>
</dbReference>
<reference evidence="2" key="1">
    <citation type="journal article" date="2011" name="MBio">
        <title>Novel metabolic attributes of the genus Cyanothece, comprising a group of unicellular nitrogen-fixing Cyanobacteria.</title>
        <authorList>
            <person name="Bandyopadhyay A."/>
            <person name="Elvitigala T."/>
            <person name="Welsh E."/>
            <person name="Stockel J."/>
            <person name="Liberton M."/>
            <person name="Min H."/>
            <person name="Sherman L.A."/>
            <person name="Pakrasi H.B."/>
        </authorList>
    </citation>
    <scope>NUCLEOTIDE SEQUENCE [LARGE SCALE GENOMIC DNA]</scope>
    <source>
        <strain evidence="2">PCC 7424</strain>
    </source>
</reference>
<evidence type="ECO:0000313" key="2">
    <source>
        <dbReference type="Proteomes" id="UP000002384"/>
    </source>
</evidence>
<evidence type="ECO:0000313" key="1">
    <source>
        <dbReference type="EMBL" id="ACK70740.1"/>
    </source>
</evidence>
<organism evidence="1 2">
    <name type="scientific">Gloeothece citriformis (strain PCC 7424)</name>
    <name type="common">Cyanothece sp. (strain PCC 7424)</name>
    <dbReference type="NCBI Taxonomy" id="65393"/>
    <lineage>
        <taxon>Bacteria</taxon>
        <taxon>Bacillati</taxon>
        <taxon>Cyanobacteriota</taxon>
        <taxon>Cyanophyceae</taxon>
        <taxon>Oscillatoriophycideae</taxon>
        <taxon>Chroococcales</taxon>
        <taxon>Aphanothecaceae</taxon>
        <taxon>Gloeothece</taxon>
        <taxon>Gloeothece citriformis</taxon>
    </lineage>
</organism>
<protein>
    <submittedName>
        <fullName evidence="1">Uncharacterized protein</fullName>
    </submittedName>
</protein>
<dbReference type="EMBL" id="CP001291">
    <property type="protein sequence ID" value="ACK70740.1"/>
    <property type="molecule type" value="Genomic_DNA"/>
</dbReference>
<gene>
    <name evidence="1" type="ordered locus">PCC7424_2319</name>
</gene>
<name>B7KHP5_GLOC7</name>
<accession>B7KHP5</accession>